<dbReference type="InterPro" id="IPR051288">
    <property type="entry name" value="Serum_paraoxonase/arylesterase"/>
</dbReference>
<evidence type="ECO:0000256" key="4">
    <source>
        <dbReference type="ARBA" id="ARBA00023180"/>
    </source>
</evidence>
<reference evidence="7 8" key="1">
    <citation type="submission" date="2020-12" db="EMBL/GenBank/DDBJ databases">
        <title>Metabolic potential, ecology and presence of endohyphal bacteria is reflected in genomic diversity of Mucoromycotina.</title>
        <authorList>
            <person name="Muszewska A."/>
            <person name="Okrasinska A."/>
            <person name="Steczkiewicz K."/>
            <person name="Drgas O."/>
            <person name="Orlowska M."/>
            <person name="Perlinska-Lenart U."/>
            <person name="Aleksandrzak-Piekarczyk T."/>
            <person name="Szatraj K."/>
            <person name="Zielenkiewicz U."/>
            <person name="Pilsyk S."/>
            <person name="Malc E."/>
            <person name="Mieczkowski P."/>
            <person name="Kruszewska J.S."/>
            <person name="Biernat P."/>
            <person name="Pawlowska J."/>
        </authorList>
    </citation>
    <scope>NUCLEOTIDE SEQUENCE [LARGE SCALE GENOMIC DNA]</scope>
    <source>
        <strain evidence="7 8">CBS 142.35</strain>
    </source>
</reference>
<gene>
    <name evidence="7" type="ORF">INT45_002769</name>
</gene>
<feature type="binding site" evidence="5">
    <location>
        <position position="283"/>
    </location>
    <ligand>
        <name>Ca(2+)</name>
        <dbReference type="ChEBI" id="CHEBI:29108"/>
        <label>1</label>
        <note>catalytic</note>
    </ligand>
</feature>
<evidence type="ECO:0000256" key="6">
    <source>
        <dbReference type="PIRSR" id="PIRSR602640-3"/>
    </source>
</evidence>
<dbReference type="AlphaFoldDB" id="A0A8H7RR58"/>
<evidence type="ECO:0000256" key="5">
    <source>
        <dbReference type="PIRSR" id="PIRSR602640-2"/>
    </source>
</evidence>
<dbReference type="InterPro" id="IPR011042">
    <property type="entry name" value="6-blade_b-propeller_TolB-like"/>
</dbReference>
<keyword evidence="5" id="KW-0106">Calcium</keyword>
<dbReference type="PANTHER" id="PTHR11799:SF12">
    <property type="entry name" value="PARAOXONASE-RELATED"/>
    <property type="match status" value="1"/>
</dbReference>
<evidence type="ECO:0000256" key="3">
    <source>
        <dbReference type="ARBA" id="ARBA00023157"/>
    </source>
</evidence>
<feature type="binding site" evidence="5">
    <location>
        <position position="121"/>
    </location>
    <ligand>
        <name>Ca(2+)</name>
        <dbReference type="ChEBI" id="CHEBI:29108"/>
        <label>1</label>
        <note>catalytic</note>
    </ligand>
</feature>
<dbReference type="Proteomes" id="UP000646827">
    <property type="component" value="Unassembled WGS sequence"/>
</dbReference>
<dbReference type="Gene3D" id="2.120.10.30">
    <property type="entry name" value="TolB, C-terminal domain"/>
    <property type="match status" value="1"/>
</dbReference>
<comment type="caution">
    <text evidence="7">The sequence shown here is derived from an EMBL/GenBank/DDBJ whole genome shotgun (WGS) entry which is preliminary data.</text>
</comment>
<evidence type="ECO:0000313" key="8">
    <source>
        <dbReference type="Proteomes" id="UP000646827"/>
    </source>
</evidence>
<organism evidence="7 8">
    <name type="scientific">Circinella minor</name>
    <dbReference type="NCBI Taxonomy" id="1195481"/>
    <lineage>
        <taxon>Eukaryota</taxon>
        <taxon>Fungi</taxon>
        <taxon>Fungi incertae sedis</taxon>
        <taxon>Mucoromycota</taxon>
        <taxon>Mucoromycotina</taxon>
        <taxon>Mucoromycetes</taxon>
        <taxon>Mucorales</taxon>
        <taxon>Lichtheimiaceae</taxon>
        <taxon>Circinella</taxon>
    </lineage>
</organism>
<name>A0A8H7RR58_9FUNG</name>
<keyword evidence="4" id="KW-0325">Glycoprotein</keyword>
<dbReference type="OrthoDB" id="5307922at2759"/>
<dbReference type="PANTHER" id="PTHR11799">
    <property type="entry name" value="PARAOXONASE"/>
    <property type="match status" value="1"/>
</dbReference>
<keyword evidence="2" id="KW-0378">Hydrolase</keyword>
<dbReference type="SUPFAM" id="SSF63829">
    <property type="entry name" value="Calcium-dependent phosphotriesterase"/>
    <property type="match status" value="1"/>
</dbReference>
<feature type="binding site" evidence="5">
    <location>
        <position position="230"/>
    </location>
    <ligand>
        <name>Ca(2+)</name>
        <dbReference type="ChEBI" id="CHEBI:29108"/>
        <label>1</label>
        <note>catalytic</note>
    </ligand>
</feature>
<dbReference type="GO" id="GO:0004064">
    <property type="term" value="F:arylesterase activity"/>
    <property type="evidence" value="ECO:0007669"/>
    <property type="project" value="InterPro"/>
</dbReference>
<keyword evidence="5" id="KW-0479">Metal-binding</keyword>
<accession>A0A8H7RR58</accession>
<comment type="similarity">
    <text evidence="1">Belongs to the paraoxonase family.</text>
</comment>
<comment type="cofactor">
    <cofactor evidence="5">
        <name>Ca(2+)</name>
        <dbReference type="ChEBI" id="CHEBI:29108"/>
    </cofactor>
    <text evidence="5">Binds 2 calcium ions per subunit.</text>
</comment>
<dbReference type="GO" id="GO:0046872">
    <property type="term" value="F:metal ion binding"/>
    <property type="evidence" value="ECO:0007669"/>
    <property type="project" value="UniProtKB-KW"/>
</dbReference>
<feature type="binding site" evidence="5">
    <location>
        <position position="284"/>
    </location>
    <ligand>
        <name>Ca(2+)</name>
        <dbReference type="ChEBI" id="CHEBI:29108"/>
        <label>1</label>
        <note>catalytic</note>
    </ligand>
</feature>
<proteinExistence type="inferred from homology"/>
<protein>
    <recommendedName>
        <fullName evidence="9">Arylesterase</fullName>
    </recommendedName>
</protein>
<evidence type="ECO:0000256" key="1">
    <source>
        <dbReference type="ARBA" id="ARBA00008595"/>
    </source>
</evidence>
<keyword evidence="3 6" id="KW-1015">Disulfide bond</keyword>
<dbReference type="InterPro" id="IPR002640">
    <property type="entry name" value="Arylesterase"/>
</dbReference>
<evidence type="ECO:0000313" key="7">
    <source>
        <dbReference type="EMBL" id="KAG2215666.1"/>
    </source>
</evidence>
<feature type="binding site" evidence="5">
    <location>
        <position position="54"/>
    </location>
    <ligand>
        <name>Ca(2+)</name>
        <dbReference type="ChEBI" id="CHEBI:29108"/>
        <label>2</label>
    </ligand>
</feature>
<evidence type="ECO:0000256" key="2">
    <source>
        <dbReference type="ARBA" id="ARBA00022801"/>
    </source>
</evidence>
<keyword evidence="8" id="KW-1185">Reference proteome</keyword>
<feature type="disulfide bond" description="In form B" evidence="6">
    <location>
        <begin position="40"/>
        <end position="372"/>
    </location>
</feature>
<dbReference type="Pfam" id="PF01731">
    <property type="entry name" value="Arylesterase"/>
    <property type="match status" value="1"/>
</dbReference>
<sequence length="376" mass="42475">MLKKYIFIAIATAFFANYIWDVLNVLGLTRTISSSVHTECHVVEGPEDFRNCEDIVLSPTEPGIAYTACDPARDYQNMVMDIHRPMPHPQPGYIWQLDYTKNIAKRMFTLDGDEDFHPLGLVLVNPTLLMVINLRHHNPASIELFSLPDAKHIRTLTHPQISSPNSLHILKGRSAADGTPSFFYTNDHYFLTGIKKKLENFLRLPLGTVMFYDALSHRAYSVARGLSFANGLAGDHKQVLFVAETNNMAVHRYDIVTIPAQDDHDTKVQLHYVDKITVPMTVDNIEFDSQTGDVTVAGHPKALDVLMYVEDQEKYDKKPPSRVMVWHTNTNQVEDLFLDDGTFYPTSSTGVIDNNTHKLIISGLYARGILVCHHDP</sequence>
<dbReference type="EMBL" id="JAEPRB010000497">
    <property type="protein sequence ID" value="KAG2215666.1"/>
    <property type="molecule type" value="Genomic_DNA"/>
</dbReference>
<evidence type="ECO:0008006" key="9">
    <source>
        <dbReference type="Google" id="ProtNLM"/>
    </source>
</evidence>